<comment type="caution">
    <text evidence="2">The sequence shown here is derived from an EMBL/GenBank/DDBJ whole genome shotgun (WGS) entry which is preliminary data.</text>
</comment>
<dbReference type="EMBL" id="JACOOO010000047">
    <property type="protein sequence ID" value="MBC5630988.1"/>
    <property type="molecule type" value="Genomic_DNA"/>
</dbReference>
<keyword evidence="1" id="KW-0472">Membrane</keyword>
<evidence type="ECO:0000313" key="2">
    <source>
        <dbReference type="EMBL" id="MBC5630988.1"/>
    </source>
</evidence>
<accession>A0ABR7DI02</accession>
<evidence type="ECO:0000256" key="1">
    <source>
        <dbReference type="SAM" id="Phobius"/>
    </source>
</evidence>
<feature type="transmembrane region" description="Helical" evidence="1">
    <location>
        <begin position="6"/>
        <end position="27"/>
    </location>
</feature>
<name>A0ABR7DI02_9CLOT</name>
<organism evidence="2 3">
    <name type="scientific">Clostridium hominis</name>
    <dbReference type="NCBI Taxonomy" id="2763036"/>
    <lineage>
        <taxon>Bacteria</taxon>
        <taxon>Bacillati</taxon>
        <taxon>Bacillota</taxon>
        <taxon>Clostridia</taxon>
        <taxon>Eubacteriales</taxon>
        <taxon>Clostridiaceae</taxon>
        <taxon>Clostridium</taxon>
    </lineage>
</organism>
<protein>
    <submittedName>
        <fullName evidence="2">Uncharacterized protein</fullName>
    </submittedName>
</protein>
<keyword evidence="1" id="KW-1133">Transmembrane helix</keyword>
<evidence type="ECO:0000313" key="3">
    <source>
        <dbReference type="Proteomes" id="UP000596929"/>
    </source>
</evidence>
<reference evidence="2 3" key="1">
    <citation type="submission" date="2020-08" db="EMBL/GenBank/DDBJ databases">
        <title>Genome public.</title>
        <authorList>
            <person name="Liu C."/>
            <person name="Sun Q."/>
        </authorList>
    </citation>
    <scope>NUCLEOTIDE SEQUENCE [LARGE SCALE GENOMIC DNA]</scope>
    <source>
        <strain evidence="2 3">NSJ-6</strain>
    </source>
</reference>
<proteinExistence type="predicted"/>
<sequence length="160" mass="18080">MNKQKMIIYIFLVFIIGVFGGLIININKDKKIDDNNKHEEIVSGYSFEMTDKNVINKEYDGTYLKSFVTIAEQQDEFIINLNGINSDSEVMIIDPNNGDMKCMDYENGVFTLKASLDNDITYGIIIDFKLSGSIRVVNDLNSVDKDKLFNEILIALGCGL</sequence>
<dbReference type="Proteomes" id="UP000596929">
    <property type="component" value="Unassembled WGS sequence"/>
</dbReference>
<dbReference type="RefSeq" id="WP_186861112.1">
    <property type="nucleotide sequence ID" value="NZ_JACOOO010000047.1"/>
</dbReference>
<gene>
    <name evidence="2" type="ORF">H8S20_19355</name>
</gene>
<keyword evidence="1" id="KW-0812">Transmembrane</keyword>
<keyword evidence="3" id="KW-1185">Reference proteome</keyword>